<comment type="caution">
    <text evidence="1">The sequence shown here is derived from an EMBL/GenBank/DDBJ whole genome shotgun (WGS) entry which is preliminary data.</text>
</comment>
<name>A0ABQ2BQ24_9SPHI</name>
<proteinExistence type="predicted"/>
<organism evidence="1 2">
    <name type="scientific">Pedobacter mendelii</name>
    <dbReference type="NCBI Taxonomy" id="1908240"/>
    <lineage>
        <taxon>Bacteria</taxon>
        <taxon>Pseudomonadati</taxon>
        <taxon>Bacteroidota</taxon>
        <taxon>Sphingobacteriia</taxon>
        <taxon>Sphingobacteriales</taxon>
        <taxon>Sphingobacteriaceae</taxon>
        <taxon>Pedobacter</taxon>
    </lineage>
</organism>
<dbReference type="RefSeq" id="WP_188417512.1">
    <property type="nucleotide sequence ID" value="NZ_BMDJ01000020.1"/>
</dbReference>
<sequence length="313" mass="37217">MSRFKFFEDEQPIQTKNHQVILNKNEDRTEDTSFKAGKARYRSEQLVVIKVDGIIENHADTKLEYTVEKIVKENQLLADVKLVDQIVKIQPEYLQDSFDLMSKIDFIKSNALISLNPTTGKINKIENIEQIKENWNSFKRDVLKNTSFVQSEEMKKSILTYLDNTEPQFTHENLIQDFQIRPFYDLFFDRYLVSKNYSENNYTKLYYSQLFDRLPIELEIKNTISSESPENVTILKSGILNRKNLCIQDFEKIYDLRYKPRIGYKFEGYDFTHHTQISYDLNDDMLLDAQMTINEVVKNNIEVFVDYKIRRID</sequence>
<dbReference type="Proteomes" id="UP000645390">
    <property type="component" value="Unassembled WGS sequence"/>
</dbReference>
<evidence type="ECO:0000313" key="2">
    <source>
        <dbReference type="Proteomes" id="UP000645390"/>
    </source>
</evidence>
<protein>
    <submittedName>
        <fullName evidence="1">Uncharacterized protein</fullName>
    </submittedName>
</protein>
<accession>A0ABQ2BQ24</accession>
<reference evidence="2" key="1">
    <citation type="journal article" date="2019" name="Int. J. Syst. Evol. Microbiol.">
        <title>The Global Catalogue of Microorganisms (GCM) 10K type strain sequencing project: providing services to taxonomists for standard genome sequencing and annotation.</title>
        <authorList>
            <consortium name="The Broad Institute Genomics Platform"/>
            <consortium name="The Broad Institute Genome Sequencing Center for Infectious Disease"/>
            <person name="Wu L."/>
            <person name="Ma J."/>
        </authorList>
    </citation>
    <scope>NUCLEOTIDE SEQUENCE [LARGE SCALE GENOMIC DNA]</scope>
    <source>
        <strain evidence="2">CCM 8939</strain>
    </source>
</reference>
<dbReference type="EMBL" id="BMDJ01000020">
    <property type="protein sequence ID" value="GGI29501.1"/>
    <property type="molecule type" value="Genomic_DNA"/>
</dbReference>
<gene>
    <name evidence="1" type="ORF">GCM10008119_37940</name>
</gene>
<evidence type="ECO:0000313" key="1">
    <source>
        <dbReference type="EMBL" id="GGI29501.1"/>
    </source>
</evidence>
<keyword evidence="2" id="KW-1185">Reference proteome</keyword>